<dbReference type="Pfam" id="PF00373">
    <property type="entry name" value="FERM_M"/>
    <property type="match status" value="1"/>
</dbReference>
<feature type="compositionally biased region" description="Low complexity" evidence="5">
    <location>
        <begin position="1379"/>
        <end position="1402"/>
    </location>
</feature>
<dbReference type="OrthoDB" id="6589456at2759"/>
<accession>A0A498SE06</accession>
<dbReference type="InterPro" id="IPR008379">
    <property type="entry name" value="Band_4.1_C"/>
</dbReference>
<comment type="subcellular location">
    <subcellularLocation>
        <location evidence="1">Cell junction</location>
        <location evidence="1">Adherens junction</location>
    </subcellularLocation>
    <subcellularLocation>
        <location evidence="4">Cell projection</location>
        <location evidence="4">Rhabdomere</location>
    </subcellularLocation>
</comment>
<keyword evidence="8" id="KW-1185">Reference proteome</keyword>
<dbReference type="InterPro" id="IPR014352">
    <property type="entry name" value="FERM/acyl-CoA-bd_prot_sf"/>
</dbReference>
<dbReference type="SUPFAM" id="SSF50729">
    <property type="entry name" value="PH domain-like"/>
    <property type="match status" value="1"/>
</dbReference>
<name>A0A498SE06_ACAVI</name>
<dbReference type="Gene3D" id="3.10.20.90">
    <property type="entry name" value="Phosphatidylinositol 3-kinase Catalytic Subunit, Chain A, domain 1"/>
    <property type="match status" value="1"/>
</dbReference>
<feature type="compositionally biased region" description="Basic and acidic residues" evidence="5">
    <location>
        <begin position="1820"/>
        <end position="1834"/>
    </location>
</feature>
<dbReference type="InterPro" id="IPR014847">
    <property type="entry name" value="FA"/>
</dbReference>
<dbReference type="SMART" id="SM00295">
    <property type="entry name" value="B41"/>
    <property type="match status" value="1"/>
</dbReference>
<reference evidence="7 8" key="1">
    <citation type="submission" date="2018-08" db="EMBL/GenBank/DDBJ databases">
        <authorList>
            <person name="Laetsch R D."/>
            <person name="Stevens L."/>
            <person name="Kumar S."/>
            <person name="Blaxter L. M."/>
        </authorList>
    </citation>
    <scope>NUCLEOTIDE SEQUENCE [LARGE SCALE GENOMIC DNA]</scope>
</reference>
<dbReference type="InterPro" id="IPR019748">
    <property type="entry name" value="FERM_central"/>
</dbReference>
<dbReference type="PROSITE" id="PS50057">
    <property type="entry name" value="FERM_3"/>
    <property type="match status" value="1"/>
</dbReference>
<evidence type="ECO:0000256" key="3">
    <source>
        <dbReference type="ARBA" id="ARBA00022553"/>
    </source>
</evidence>
<evidence type="ECO:0000256" key="5">
    <source>
        <dbReference type="SAM" id="MobiDB-lite"/>
    </source>
</evidence>
<evidence type="ECO:0000256" key="2">
    <source>
        <dbReference type="ARBA" id="ARBA00022025"/>
    </source>
</evidence>
<feature type="domain" description="FERM" evidence="6">
    <location>
        <begin position="20"/>
        <end position="301"/>
    </location>
</feature>
<dbReference type="SMART" id="SM01195">
    <property type="entry name" value="FA"/>
    <property type="match status" value="1"/>
</dbReference>
<dbReference type="GO" id="GO:0005886">
    <property type="term" value="C:plasma membrane"/>
    <property type="evidence" value="ECO:0007669"/>
    <property type="project" value="TreeGrafter"/>
</dbReference>
<dbReference type="Pfam" id="PF09380">
    <property type="entry name" value="FERM_C"/>
    <property type="match status" value="1"/>
</dbReference>
<dbReference type="SUPFAM" id="SSF47031">
    <property type="entry name" value="Second domain of FERM"/>
    <property type="match status" value="1"/>
</dbReference>
<dbReference type="PRINTS" id="PR00935">
    <property type="entry name" value="BAND41"/>
</dbReference>
<dbReference type="Pfam" id="PF05902">
    <property type="entry name" value="4_1_CTD"/>
    <property type="match status" value="1"/>
</dbReference>
<dbReference type="GO" id="GO:0031032">
    <property type="term" value="P:actomyosin structure organization"/>
    <property type="evidence" value="ECO:0007669"/>
    <property type="project" value="TreeGrafter"/>
</dbReference>
<dbReference type="SMART" id="SM01196">
    <property type="entry name" value="FERM_C"/>
    <property type="match status" value="1"/>
</dbReference>
<dbReference type="InterPro" id="IPR000299">
    <property type="entry name" value="FERM_domain"/>
</dbReference>
<dbReference type="InterPro" id="IPR000798">
    <property type="entry name" value="Ez/rad/moesin-like"/>
</dbReference>
<dbReference type="InterPro" id="IPR018980">
    <property type="entry name" value="FERM_PH-like_C"/>
</dbReference>
<feature type="region of interest" description="Disordered" evidence="5">
    <location>
        <begin position="1411"/>
        <end position="1430"/>
    </location>
</feature>
<dbReference type="InterPro" id="IPR018979">
    <property type="entry name" value="FERM_N"/>
</dbReference>
<proteinExistence type="predicted"/>
<dbReference type="PANTHER" id="PTHR23280">
    <property type="entry name" value="4.1 G PROTEIN"/>
    <property type="match status" value="1"/>
</dbReference>
<protein>
    <recommendedName>
        <fullName evidence="2">Moesin/ezrin/radixin homolog 1</fullName>
    </recommendedName>
</protein>
<evidence type="ECO:0000313" key="8">
    <source>
        <dbReference type="Proteomes" id="UP000276991"/>
    </source>
</evidence>
<dbReference type="GO" id="GO:0003779">
    <property type="term" value="F:actin binding"/>
    <property type="evidence" value="ECO:0007669"/>
    <property type="project" value="InterPro"/>
</dbReference>
<evidence type="ECO:0000259" key="6">
    <source>
        <dbReference type="PROSITE" id="PS50057"/>
    </source>
</evidence>
<dbReference type="Pfam" id="PF09379">
    <property type="entry name" value="FERM_N"/>
    <property type="match status" value="1"/>
</dbReference>
<dbReference type="PROSITE" id="PS00660">
    <property type="entry name" value="FERM_1"/>
    <property type="match status" value="1"/>
</dbReference>
<feature type="region of interest" description="Disordered" evidence="5">
    <location>
        <begin position="1814"/>
        <end position="1834"/>
    </location>
</feature>
<evidence type="ECO:0000256" key="4">
    <source>
        <dbReference type="ARBA" id="ARBA00043944"/>
    </source>
</evidence>
<dbReference type="GO" id="GO:0005198">
    <property type="term" value="F:structural molecule activity"/>
    <property type="evidence" value="ECO:0007669"/>
    <property type="project" value="InterPro"/>
</dbReference>
<dbReference type="PRINTS" id="PR00661">
    <property type="entry name" value="ERMFAMILY"/>
</dbReference>
<feature type="region of interest" description="Disordered" evidence="5">
    <location>
        <begin position="1026"/>
        <end position="1056"/>
    </location>
</feature>
<feature type="region of interest" description="Disordered" evidence="5">
    <location>
        <begin position="770"/>
        <end position="797"/>
    </location>
</feature>
<dbReference type="InterPro" id="IPR029071">
    <property type="entry name" value="Ubiquitin-like_domsf"/>
</dbReference>
<keyword evidence="3" id="KW-0597">Phosphoprotein</keyword>
<feature type="region of interest" description="Disordered" evidence="5">
    <location>
        <begin position="2119"/>
        <end position="2158"/>
    </location>
</feature>
<dbReference type="Proteomes" id="UP000276991">
    <property type="component" value="Unassembled WGS sequence"/>
</dbReference>
<feature type="compositionally biased region" description="Basic and acidic residues" evidence="5">
    <location>
        <begin position="1026"/>
        <end position="1043"/>
    </location>
</feature>
<evidence type="ECO:0000313" key="7">
    <source>
        <dbReference type="EMBL" id="VBB29224.1"/>
    </source>
</evidence>
<feature type="compositionally biased region" description="Polar residues" evidence="5">
    <location>
        <begin position="2119"/>
        <end position="2128"/>
    </location>
</feature>
<evidence type="ECO:0000256" key="1">
    <source>
        <dbReference type="ARBA" id="ARBA00004536"/>
    </source>
</evidence>
<dbReference type="CDD" id="cd01765">
    <property type="entry name" value="FERM_F0_F1"/>
    <property type="match status" value="1"/>
</dbReference>
<feature type="region of interest" description="Disordered" evidence="5">
    <location>
        <begin position="1369"/>
        <end position="1402"/>
    </location>
</feature>
<dbReference type="GO" id="GO:0005856">
    <property type="term" value="C:cytoskeleton"/>
    <property type="evidence" value="ECO:0007669"/>
    <property type="project" value="InterPro"/>
</dbReference>
<feature type="compositionally biased region" description="Basic and acidic residues" evidence="5">
    <location>
        <begin position="770"/>
        <end position="793"/>
    </location>
</feature>
<dbReference type="InterPro" id="IPR019749">
    <property type="entry name" value="Band_41_domain"/>
</dbReference>
<dbReference type="EMBL" id="UPTC01000565">
    <property type="protein sequence ID" value="VBB29224.1"/>
    <property type="molecule type" value="Genomic_DNA"/>
</dbReference>
<dbReference type="Gene3D" id="1.20.80.10">
    <property type="match status" value="1"/>
</dbReference>
<dbReference type="CDD" id="cd14473">
    <property type="entry name" value="FERM_B-lobe"/>
    <property type="match status" value="1"/>
</dbReference>
<sequence length="2417" mass="273685">MGKRESEGEIGNIQRTMDQQPATVELLDSTKHIFYVSKKAEGGELFDKVCAFLNLSEKDYFALCFIDSDGNQQWIYDDKRISKQLKGHSWNFIFQVKFYPPEPATLAEDRTRHFLCLQVRHDISTGKLPATLATHALLGSYVAQSVRGDYEPSLQYIDFLRSCDLAPAPNETLYEKVEELHKHHKGETSAEADLHYLENAKKLSMYGVQLFHAKDGKGTPVQIGISAHGINVYLDQIRVHRFLWQNIIKIGYRRNIFVIKVKPGELEKNESTAAFKLVDYEAAKRVWKCGVEHHTFFRLIQPEEKPHRGLFRWGSARFRYQGRTQFQSKMASQMFYNSHPVQRSQSVRVTQNDGNVTVPVSTSQTLPLMHSESGTGRELEWSSSQMISPEKIYSTHVMGATQNRENNMMPNGAEVGNTNNTSGKSRDSVHYSAIFTTSVTTTTTTTNSAVITTTITTPTTTITSTTVTEHFKQPLLPHVSSHSIKIARGTGSSMHEFSNGDFHSESRYLSDNLHESKSVFRREKDTEFLPVEDKAVVYHPGHYEEVTGSHSRQFREPPIEPGDDFVLVHRPKLGSVGKIFHQSGAETDILVKEEDIGTYPIHHFADVYHSGFSRPISGNKDFEAFEHKKYLKTDDVADKPGKKVQQTVDKQKYSANEKFPSSGNKDSEVFEHKKYLKTDDIADKFGKNIRQTVDKQKYPASEKFKGPILHTEKSMELPIQPLRIDTHVYNQGYYDTIDATRTDTDEKGNIRNWLSCYKKPEKSPTKLLKEKNKDVKEKMEKSASKLDNSDHTVNESGAVDDQENQIKKIAVIHIKQPGYERQIVQTSYYNAESSEREHEKTTYLKESKLVTSALEANKSFSSSIKEKAYDSTKLKQTCHLFVSTADSYRVEPGAYGMPSTSYDEQLYNIKRENELPSLPIREYVTVYHPGMSIIKDKKRRKFLIRKEQQKATSSEASTDEEMQSDKGKKWTAILDISRADKSDLTNVDSVEKRSINEETRTKHVTSKMKENEYLDPVKLVRTIDSETQKSTQKIKDKKKDTKSVDTQNVKSESTRQKMKAILHINESQSKSSYTGKETVLKKADESKNIQHTTRSTFSILGIGKLGEKAKKAELLEQSCNIHILDNTPPPVKLSRVTEIPFQPLHRAVKMPNQIQNMSYNYRTFKRAKHKGTVEFVAKENINPKSYRLEHTPYQGPLDIISFTKGLQFAPIHEYSTVYHHGNTYLKSRKINKRRNASEIQNEEKPGILKSKKIDALQLNKNDYFDAKYHEEEKNDSEVFLAKKKDQVTMYAAKIYCKTPMETRKVKKHPFKYHTISGDVEIVEKSFVKPETYKLDTVPYDGPISCLEHGKELSFTPLQECTAAYHSGISHKTRLRDSSTESSSSSSFSSGSSSSSKSSSYISKKYKEPKKNIILHVTPSNKRDTNDVATESPKRKGIFTFWRKTVHSEKEGGFSDNKKEKLDASPKSYLIHQQPELSTDFTAKQTTSSPSVLVKDSVEEPKSDLHVKSENKKMNAHLYIKNKPSTASEYADDNSKRAKFGLLHFWRSADKENKLNSKKCNFVIDDMNSCNEEPLDHTINSNSSHEEANVQLATGSKKKPIIYVIDKEENELDYSTDMEEKSLNHSAISPTDQNKANIETKKNVMIYLKRDTEFSDDVPLNLNGNRGIFKQENAAAAAMCAISPHASSSKNSESGKLSNIKESQLVDKSITLSPKNIDSIESNLRRYDKSGDVGYTAKIKVKRNLRNAGNDLQQDSNLKAKEINVSDDGVTKKSSFIIKGFHLRGPPCESEAKIVTNSELKKDAHIAEAVETGEATVTKKQKADFPDNADKPIPYEEPKMKLKLTGSDNNLKENKRDSGKNIKGSFFSSLWRGSKLKGYGQDVHRKREKLTGKDIHGTESAIMRMTSPSNELEYNILQTKYILDSAESSSNGTQVREQTRQDFIPVYDFSYVPNFSALIEDTKMSTGTAAGYMTKQIGFGGEQDDATMTDKIISETGEQKESKLKQWFSDCLKDMEEYNNMSALSEDQDENWRQEQSEVMEKTFVSELIWEKVDVDTERQKVQYMEPGILETGKLFDQSGISGGEISDEPYKFTQTPPDIPVLDSKTPSDFVEEAKRQVTQVVTKTLPSSDIGKKLEKRKKRSKIEASPDESESSNTSEMEIASHYDSFSFNQAKKGANKPEVTSELPSDQAELDGGCMLLKEIKEMYGLKSVETLPVTHPANVDSSLPHANIELWQETVISEPEAVVTSVDHQENIIKKGIKTRQVTHTVQQKTYQTSSASSQNENSEIEATEKSFVYNGNENMTSFQGSIMETPDNKSTYEPTTGINKVIGNDYSDIPGELVSSRTVTQGNRTIETITYKTEKNGTMETHVEHRVTIHSCDDIDHDAELSQAILEATNMNPDMTVEKIEVKHETQC</sequence>
<organism evidence="7 8">
    <name type="scientific">Acanthocheilonema viteae</name>
    <name type="common">Filarial nematode worm</name>
    <name type="synonym">Dipetalonema viteae</name>
    <dbReference type="NCBI Taxonomy" id="6277"/>
    <lineage>
        <taxon>Eukaryota</taxon>
        <taxon>Metazoa</taxon>
        <taxon>Ecdysozoa</taxon>
        <taxon>Nematoda</taxon>
        <taxon>Chromadorea</taxon>
        <taxon>Rhabditida</taxon>
        <taxon>Spirurina</taxon>
        <taxon>Spiruromorpha</taxon>
        <taxon>Filarioidea</taxon>
        <taxon>Onchocercidae</taxon>
        <taxon>Acanthocheilonema</taxon>
    </lineage>
</organism>
<dbReference type="Gene3D" id="2.30.29.30">
    <property type="entry name" value="Pleckstrin-homology domain (PH domain)/Phosphotyrosine-binding domain (PTB)"/>
    <property type="match status" value="1"/>
</dbReference>
<dbReference type="PROSITE" id="PS00661">
    <property type="entry name" value="FERM_2"/>
    <property type="match status" value="1"/>
</dbReference>
<dbReference type="GO" id="GO:0005912">
    <property type="term" value="C:adherens junction"/>
    <property type="evidence" value="ECO:0007669"/>
    <property type="project" value="UniProtKB-SubCell"/>
</dbReference>
<gene>
    <name evidence="7" type="ORF">NAV_LOCUS4029</name>
</gene>
<dbReference type="SUPFAM" id="SSF54236">
    <property type="entry name" value="Ubiquitin-like"/>
    <property type="match status" value="1"/>
</dbReference>
<dbReference type="InterPro" id="IPR035963">
    <property type="entry name" value="FERM_2"/>
</dbReference>
<dbReference type="InterPro" id="IPR019747">
    <property type="entry name" value="FERM_CS"/>
</dbReference>
<dbReference type="InterPro" id="IPR011993">
    <property type="entry name" value="PH-like_dom_sf"/>
</dbReference>
<dbReference type="FunFam" id="2.30.29.30:FF:000002">
    <property type="entry name" value="Band 4.1-like protein 5 isoform 1"/>
    <property type="match status" value="1"/>
</dbReference>
<dbReference type="PANTHER" id="PTHR23280:SF21">
    <property type="entry name" value="PROTEIN 4.1 HOMOLOG"/>
    <property type="match status" value="1"/>
</dbReference>
<dbReference type="STRING" id="6277.A0A498SE06"/>